<dbReference type="GO" id="GO:0004843">
    <property type="term" value="F:cysteine-type deubiquitinase activity"/>
    <property type="evidence" value="ECO:0007669"/>
    <property type="project" value="InterPro"/>
</dbReference>
<dbReference type="Gene3D" id="3.90.70.10">
    <property type="entry name" value="Cysteine proteinases"/>
    <property type="match status" value="1"/>
</dbReference>
<feature type="domain" description="USP" evidence="2">
    <location>
        <begin position="1470"/>
        <end position="1795"/>
    </location>
</feature>
<dbReference type="InParanoid" id="A0A074YAE6"/>
<dbReference type="RefSeq" id="XP_013343293.1">
    <property type="nucleotide sequence ID" value="XM_013487839.1"/>
</dbReference>
<dbReference type="GO" id="GO:0005634">
    <property type="term" value="C:nucleus"/>
    <property type="evidence" value="ECO:0007669"/>
    <property type="project" value="TreeGrafter"/>
</dbReference>
<reference evidence="3 4" key="1">
    <citation type="journal article" date="2014" name="BMC Genomics">
        <title>Genome sequencing of four Aureobasidium pullulans varieties: biotechnological potential, stress tolerance, and description of new species.</title>
        <authorList>
            <person name="Gostin Ar C."/>
            <person name="Ohm R.A."/>
            <person name="Kogej T."/>
            <person name="Sonjak S."/>
            <person name="Turk M."/>
            <person name="Zajc J."/>
            <person name="Zalar P."/>
            <person name="Grube M."/>
            <person name="Sun H."/>
            <person name="Han J."/>
            <person name="Sharma A."/>
            <person name="Chiniquy J."/>
            <person name="Ngan C.Y."/>
            <person name="Lipzen A."/>
            <person name="Barry K."/>
            <person name="Grigoriev I.V."/>
            <person name="Gunde-Cimerman N."/>
        </authorList>
    </citation>
    <scope>NUCLEOTIDE SEQUENCE [LARGE SCALE GENOMIC DNA]</scope>
    <source>
        <strain evidence="3 4">EXF-2481</strain>
    </source>
</reference>
<dbReference type="PANTHER" id="PTHR24006">
    <property type="entry name" value="UBIQUITIN CARBOXYL-TERMINAL HYDROLASE"/>
    <property type="match status" value="1"/>
</dbReference>
<dbReference type="InterPro" id="IPR028889">
    <property type="entry name" value="USP"/>
</dbReference>
<dbReference type="EMBL" id="KL584761">
    <property type="protein sequence ID" value="KEQ94735.1"/>
    <property type="molecule type" value="Genomic_DNA"/>
</dbReference>
<dbReference type="InterPro" id="IPR038765">
    <property type="entry name" value="Papain-like_cys_pep_sf"/>
</dbReference>
<dbReference type="PROSITE" id="PS00972">
    <property type="entry name" value="USP_1"/>
    <property type="match status" value="1"/>
</dbReference>
<evidence type="ECO:0000313" key="3">
    <source>
        <dbReference type="EMBL" id="KEQ94735.1"/>
    </source>
</evidence>
<dbReference type="GO" id="GO:0005829">
    <property type="term" value="C:cytosol"/>
    <property type="evidence" value="ECO:0007669"/>
    <property type="project" value="TreeGrafter"/>
</dbReference>
<dbReference type="HOGENOM" id="CLU_228178_0_0_1"/>
<organism evidence="3 4">
    <name type="scientific">Aureobasidium subglaciale (strain EXF-2481)</name>
    <name type="common">Aureobasidium pullulans var. subglaciale</name>
    <dbReference type="NCBI Taxonomy" id="1043005"/>
    <lineage>
        <taxon>Eukaryota</taxon>
        <taxon>Fungi</taxon>
        <taxon>Dikarya</taxon>
        <taxon>Ascomycota</taxon>
        <taxon>Pezizomycotina</taxon>
        <taxon>Dothideomycetes</taxon>
        <taxon>Dothideomycetidae</taxon>
        <taxon>Dothideales</taxon>
        <taxon>Saccotheciaceae</taxon>
        <taxon>Aureobasidium</taxon>
    </lineage>
</organism>
<evidence type="ECO:0000313" key="4">
    <source>
        <dbReference type="Proteomes" id="UP000030641"/>
    </source>
</evidence>
<evidence type="ECO:0000259" key="2">
    <source>
        <dbReference type="PROSITE" id="PS50235"/>
    </source>
</evidence>
<dbReference type="PROSITE" id="PS00973">
    <property type="entry name" value="USP_2"/>
    <property type="match status" value="1"/>
</dbReference>
<feature type="region of interest" description="Disordered" evidence="1">
    <location>
        <begin position="1"/>
        <end position="69"/>
    </location>
</feature>
<dbReference type="InterPro" id="IPR021905">
    <property type="entry name" value="DUF3517"/>
</dbReference>
<dbReference type="OMA" id="FSAIQCE"/>
<evidence type="ECO:0000256" key="1">
    <source>
        <dbReference type="SAM" id="MobiDB-lite"/>
    </source>
</evidence>
<dbReference type="SUPFAM" id="SSF54001">
    <property type="entry name" value="Cysteine proteinases"/>
    <property type="match status" value="1"/>
</dbReference>
<dbReference type="OrthoDB" id="420187at2759"/>
<dbReference type="STRING" id="1043005.A0A074YAE6"/>
<dbReference type="Pfam" id="PF12030">
    <property type="entry name" value="DUF3517"/>
    <property type="match status" value="1"/>
</dbReference>
<dbReference type="InterPro" id="IPR001394">
    <property type="entry name" value="Peptidase_C19_UCH"/>
</dbReference>
<dbReference type="InterPro" id="IPR018200">
    <property type="entry name" value="USP_CS"/>
</dbReference>
<dbReference type="GO" id="GO:0016579">
    <property type="term" value="P:protein deubiquitination"/>
    <property type="evidence" value="ECO:0007669"/>
    <property type="project" value="InterPro"/>
</dbReference>
<sequence length="2418" mass="271808">MMDPPSATPTHSSNKRVSPSLLPDRDHVVDADSSHSRKRPRLSHELDTPPITGEEFATPSSPQSNSAESPLIFEVPQEEPTDKSEVAIIMTVDEQTDVGNFTTFPFRAPDRRTCELAAAGLAQHCQRDTAPSLGAFQQLSDWLDKHLSDTEADFEAALQPDSTSTEIFGLYSDHTVFWNDVLRCFQGLSRRTYLNNAQDFRGSTAFAFFEKLLQSLLQLGERLLYTDLAVLKQREARRDSTSSSDHTDPPKHYLLFLFWADTYMDVVAGSKGGLERMASRFAFNAPSLRKGSLLKFQGRAMDAIITIFEQIVSKPDSIASLFGLAHPYMMICLAVMLDDSTHDNTLLSDLPRKLARLFELVWTLTIDIMPKQRLDGYSQSIIEQLQPFLEQTLRYLFAKKCLSAATVYSMTMEHVMEYSIYRRDLLGPADVDQTGSVDDSKVQDDLCTDLNEEDLLHVARNACDFEFLNALMHSSSMELRNRALDRFGDSARRLYSDKGTLSSDQHEQIKQFIRKFIQAKDVLGFLYGSQSHATLIGRTGPILMIMIQSQRLTKSDADILWTTSINTQQPDESQTAMRVLQGLVQHMPLSVKEYFCNKFRDLDLSRLTGSTERLLRTFLTNPLRDSVGRNLNSTHICISLLDKIEDSALSVNRQNYLLAQLGDMLLSIHSSDDVQENIRLVEICVQPIVACSTKATGYVQALSCLLRQTGFPLEPCEILSRLSFRLCVEELKHFLGRAREEATPLSVNALRCRLELAFRMLSISSPSDEIVALEKEVWDNVLGSGASSSTVRDVGWRFFVNLFRKNDSQLEAFYQRCITQYLPKLSPDFASYEMMPLFELQAKRQESDPTVLLPLGEVLTRLALSVSQADVANRFGDILMNSLFKDKALEHPDLAVSEQVMVVKKCVLRVNLGEPWGLRACHMLLVLLGLSRKFHITLESAKGTPSSGASDKGAELSQDDIQIPIRVLKGNAQPQSKVVTLNKSASCSDLDAAIVSETGFTKYTVVSQGKKIDFAELPEKPIAQLGLPEGNVLVVQKYNTLENIQEDLNQSVEKPAVETEMLAHLDTLYDVLGGSSPAAHSMLQILSGLGFPGPIRAMIASPKTPFEKIFPPEPSLRLRASVEVIGTQLREQVALGVADETFLLRGVHLLIDLLHRIDIIRNAPDAVRTADILFTLLRERTPSEIAEKYFKDAVKFTQRIYSMIEQSQRDIALTGRDGFSQLAICALYKCLLESTLLHHSVCSAFFEAQNSATVHLDLLLTKSSRVRAAIPSIIINTVQDDRASPQFKKFLARMFIDRLIPAVLMQPESCDNGFLVGLTVIRADQSLPEDEALLRSMIDVFSKELLELKHLEWFGDCYADTRLQGLVLLLRFCVSALKSQSKPLDLGNLASRIFKSLLFPILKLDQVVQPVITSSIRREIYDLLLSMCDNGQAVEDLAKSCETLAGYSTVDEDFVYPGPEKYIRQEGNYAGLANLGQTCYFNALMQQLYMNVQFRKFILDTPVVEYKKQMVLAEMKLAFASMQDSYDIFYQPDALTEALGIDSSLQDDAQIFFMGMIDKLEESMPDEEAKATLKRFFHGVNKSQTAGSCGHVSESTDEYVNLTLVVKGKESLDDSLAEYTSGSALEGSDKFRCTTCDSGEGLSVDAVRRTGLEHIPDNLVLGLRRFRYETYDGGQKVNDRFGFPERIDMSKYKLHRLAGHEGSRESDEFRLVGVVVHQGILNFGHYWSYAAERGCAGSGPLRWYRFEDKLVRPSSIEEVVNETRGGYETTRTGILGGMSQSLRSDNAFVLFYQRSSAITQSAKCLGTLSPHAVQAKVSLPEEIDTKIVKNNELKMLIQNISSPSHLEFIHTLAGRLKTLQNIDAVLNFRIMSMLMKYLTRIIANFANDYAPDSVDLHVALLKKTACEERSITTWTLQTLIPPREGNNISTSLVLHRRHKTRGAIGQLLLACLRYLHDSHPQYYGLEKGQNGKVMENTILGVIDVRNLLFDRSYATWREYFELVRGVAELGLEETNVLLEQGVLEWCFEVLLLNGDTVLQMKHADVVRYSNDGRWSVNYPAIVNCIHGLLFRFVDLCGSAAPSDRARVNDSQTLLLLTDYEQSFLSRRSETGCNFLVEICMQGLSRPREYSWQRWPPTKLTVLLANAERVPPQIYDDSVKAMIINLCTTTASDTVAESVCLSLLDRKMKSATEEDIFLEMGRILTHLKPPAAPDLRWILAQVYKFQPLMVMHHLAELTFKLLVCDLPGVEENTRVWLKSCVLQTGLTKPYALNDVSMLHRKVMAIKDLYNMLAHDLNAALNRNQLCIAYKHSIDAYKDCNSYLRQISTTLETELEEWLKSDPPETEDAAELETAVQTLCDNIGDIDRLIDTHTDFVINLRDWQGDDSDPYSSMIQVDDESDNELVTDESLSEVAEFEDS</sequence>
<feature type="region of interest" description="Disordered" evidence="1">
    <location>
        <begin position="2386"/>
        <end position="2418"/>
    </location>
</feature>
<feature type="compositionally biased region" description="Acidic residues" evidence="1">
    <location>
        <begin position="2395"/>
        <end position="2418"/>
    </location>
</feature>
<feature type="compositionally biased region" description="Polar residues" evidence="1">
    <location>
        <begin position="58"/>
        <end position="68"/>
    </location>
</feature>
<feature type="compositionally biased region" description="Basic and acidic residues" evidence="1">
    <location>
        <begin position="23"/>
        <end position="35"/>
    </location>
</feature>
<protein>
    <recommendedName>
        <fullName evidence="2">USP domain-containing protein</fullName>
    </recommendedName>
</protein>
<dbReference type="GeneID" id="25372105"/>
<dbReference type="Proteomes" id="UP000030641">
    <property type="component" value="Unassembled WGS sequence"/>
</dbReference>
<proteinExistence type="predicted"/>
<name>A0A074YAE6_AURSE</name>
<dbReference type="Pfam" id="PF00443">
    <property type="entry name" value="UCH"/>
    <property type="match status" value="1"/>
</dbReference>
<dbReference type="PROSITE" id="PS50235">
    <property type="entry name" value="USP_3"/>
    <property type="match status" value="1"/>
</dbReference>
<gene>
    <name evidence="3" type="ORF">AUEXF2481DRAFT_89405</name>
</gene>
<dbReference type="InterPro" id="IPR050164">
    <property type="entry name" value="Peptidase_C19"/>
</dbReference>
<feature type="compositionally biased region" description="Polar residues" evidence="1">
    <location>
        <begin position="8"/>
        <end position="17"/>
    </location>
</feature>
<accession>A0A074YAE6</accession>
<keyword evidence="4" id="KW-1185">Reference proteome</keyword>